<dbReference type="PANTHER" id="PTHR23048">
    <property type="entry name" value="MYOSIN LIGHT CHAIN 1, 3"/>
    <property type="match status" value="1"/>
</dbReference>
<dbReference type="GO" id="GO:0005509">
    <property type="term" value="F:calcium ion binding"/>
    <property type="evidence" value="ECO:0007669"/>
    <property type="project" value="InterPro"/>
</dbReference>
<dbReference type="PROSITE" id="PS50222">
    <property type="entry name" value="EF_HAND_2"/>
    <property type="match status" value="2"/>
</dbReference>
<dbReference type="GO" id="GO:0016460">
    <property type="term" value="C:myosin II complex"/>
    <property type="evidence" value="ECO:0007669"/>
    <property type="project" value="TreeGrafter"/>
</dbReference>
<evidence type="ECO:0000256" key="1">
    <source>
        <dbReference type="ARBA" id="ARBA00022737"/>
    </source>
</evidence>
<dbReference type="EMBL" id="CAJNOC010000009">
    <property type="protein sequence ID" value="CAF0704883.1"/>
    <property type="molecule type" value="Genomic_DNA"/>
</dbReference>
<proteinExistence type="predicted"/>
<keyword evidence="4" id="KW-1185">Reference proteome</keyword>
<organism evidence="3 4">
    <name type="scientific">Brachionus calyciflorus</name>
    <dbReference type="NCBI Taxonomy" id="104777"/>
    <lineage>
        <taxon>Eukaryota</taxon>
        <taxon>Metazoa</taxon>
        <taxon>Spiralia</taxon>
        <taxon>Gnathifera</taxon>
        <taxon>Rotifera</taxon>
        <taxon>Eurotatoria</taxon>
        <taxon>Monogononta</taxon>
        <taxon>Pseudotrocha</taxon>
        <taxon>Ploima</taxon>
        <taxon>Brachionidae</taxon>
        <taxon>Brachionus</taxon>
    </lineage>
</organism>
<dbReference type="AlphaFoldDB" id="A0A813M2L2"/>
<reference evidence="3" key="1">
    <citation type="submission" date="2021-02" db="EMBL/GenBank/DDBJ databases">
        <authorList>
            <person name="Nowell W R."/>
        </authorList>
    </citation>
    <scope>NUCLEOTIDE SEQUENCE</scope>
    <source>
        <strain evidence="3">Ploen Becks lab</strain>
    </source>
</reference>
<evidence type="ECO:0000313" key="3">
    <source>
        <dbReference type="EMBL" id="CAF0704883.1"/>
    </source>
</evidence>
<feature type="domain" description="EF-hand" evidence="2">
    <location>
        <begin position="35"/>
        <end position="70"/>
    </location>
</feature>
<sequence>MDLEDENEEIFNLLPTFRELNDDEEDEGDAEFNDAQLASFKDSFNKIDKANTGTILISEIGSLLRAVGMNPSLKTIKEITDWFDMNEIERINCNQFIKLLKKTWKEIDPTELRNAIEVFDPIGNGYFTIEQFKNTLLNLGESLEEDDFKEILKTITVQPDGTINTEDIIQLLSTDFR</sequence>
<dbReference type="PANTHER" id="PTHR23048:SF0">
    <property type="entry name" value="CALMODULIN LIKE 3"/>
    <property type="match status" value="1"/>
</dbReference>
<accession>A0A813M2L2</accession>
<evidence type="ECO:0000313" key="4">
    <source>
        <dbReference type="Proteomes" id="UP000663879"/>
    </source>
</evidence>
<dbReference type="OrthoDB" id="343296at2759"/>
<dbReference type="InterPro" id="IPR011992">
    <property type="entry name" value="EF-hand-dom_pair"/>
</dbReference>
<dbReference type="InterPro" id="IPR050230">
    <property type="entry name" value="CALM/Myosin/TropC-like"/>
</dbReference>
<dbReference type="FunFam" id="1.10.238.10:FF:000001">
    <property type="entry name" value="Calmodulin 1"/>
    <property type="match status" value="1"/>
</dbReference>
<keyword evidence="1" id="KW-0677">Repeat</keyword>
<protein>
    <recommendedName>
        <fullName evidence="2">EF-hand domain-containing protein</fullName>
    </recommendedName>
</protein>
<dbReference type="Proteomes" id="UP000663879">
    <property type="component" value="Unassembled WGS sequence"/>
</dbReference>
<gene>
    <name evidence="3" type="ORF">OXX778_LOCUS201</name>
</gene>
<evidence type="ECO:0000259" key="2">
    <source>
        <dbReference type="PROSITE" id="PS50222"/>
    </source>
</evidence>
<dbReference type="Gene3D" id="1.10.238.10">
    <property type="entry name" value="EF-hand"/>
    <property type="match status" value="1"/>
</dbReference>
<dbReference type="InterPro" id="IPR002048">
    <property type="entry name" value="EF_hand_dom"/>
</dbReference>
<comment type="caution">
    <text evidence="3">The sequence shown here is derived from an EMBL/GenBank/DDBJ whole genome shotgun (WGS) entry which is preliminary data.</text>
</comment>
<dbReference type="SUPFAM" id="SSF47473">
    <property type="entry name" value="EF-hand"/>
    <property type="match status" value="1"/>
</dbReference>
<feature type="domain" description="EF-hand" evidence="2">
    <location>
        <begin position="107"/>
        <end position="142"/>
    </location>
</feature>
<name>A0A813M2L2_9BILA</name>